<feature type="transmembrane region" description="Helical" evidence="6">
    <location>
        <begin position="292"/>
        <end position="309"/>
    </location>
</feature>
<feature type="transmembrane region" description="Helical" evidence="6">
    <location>
        <begin position="54"/>
        <end position="80"/>
    </location>
</feature>
<accession>A0A318MNJ4</accession>
<name>A0A318MNJ4_9BIFI</name>
<dbReference type="AlphaFoldDB" id="A0A318MNJ4"/>
<dbReference type="RefSeq" id="WP_110412603.1">
    <property type="nucleotide sequence ID" value="NZ_QGLK01000001.1"/>
</dbReference>
<feature type="region of interest" description="Disordered" evidence="5">
    <location>
        <begin position="1"/>
        <end position="20"/>
    </location>
</feature>
<feature type="transmembrane region" description="Helical" evidence="6">
    <location>
        <begin position="496"/>
        <end position="517"/>
    </location>
</feature>
<dbReference type="GO" id="GO:1904680">
    <property type="term" value="F:peptide transmembrane transporter activity"/>
    <property type="evidence" value="ECO:0007669"/>
    <property type="project" value="InterPro"/>
</dbReference>
<dbReference type="EMBL" id="QGLK01000001">
    <property type="protein sequence ID" value="PXY89725.1"/>
    <property type="molecule type" value="Genomic_DNA"/>
</dbReference>
<keyword evidence="2 6" id="KW-0812">Transmembrane</keyword>
<feature type="compositionally biased region" description="Basic and acidic residues" evidence="5">
    <location>
        <begin position="1"/>
        <end position="10"/>
    </location>
</feature>
<dbReference type="OrthoDB" id="9772725at2"/>
<dbReference type="GO" id="GO:0016020">
    <property type="term" value="C:membrane"/>
    <property type="evidence" value="ECO:0007669"/>
    <property type="project" value="UniProtKB-SubCell"/>
</dbReference>
<comment type="subcellular location">
    <subcellularLocation>
        <location evidence="1">Membrane</location>
        <topology evidence="1">Multi-pass membrane protein</topology>
    </subcellularLocation>
</comment>
<feature type="transmembrane region" description="Helical" evidence="6">
    <location>
        <begin position="370"/>
        <end position="389"/>
    </location>
</feature>
<evidence type="ECO:0000256" key="5">
    <source>
        <dbReference type="SAM" id="MobiDB-lite"/>
    </source>
</evidence>
<feature type="transmembrane region" description="Helical" evidence="6">
    <location>
        <begin position="329"/>
        <end position="350"/>
    </location>
</feature>
<dbReference type="Gene3D" id="1.20.1250.20">
    <property type="entry name" value="MFS general substrate transporter like domains"/>
    <property type="match status" value="1"/>
</dbReference>
<feature type="transmembrane region" description="Helical" evidence="6">
    <location>
        <begin position="217"/>
        <end position="241"/>
    </location>
</feature>
<dbReference type="Pfam" id="PF00854">
    <property type="entry name" value="PTR2"/>
    <property type="match status" value="1"/>
</dbReference>
<evidence type="ECO:0000256" key="4">
    <source>
        <dbReference type="ARBA" id="ARBA00023136"/>
    </source>
</evidence>
<organism evidence="7 8">
    <name type="scientific">Bifidobacterium asteroides</name>
    <dbReference type="NCBI Taxonomy" id="1684"/>
    <lineage>
        <taxon>Bacteria</taxon>
        <taxon>Bacillati</taxon>
        <taxon>Actinomycetota</taxon>
        <taxon>Actinomycetes</taxon>
        <taxon>Bifidobacteriales</taxon>
        <taxon>Bifidobacteriaceae</taxon>
        <taxon>Bifidobacterium</taxon>
    </lineage>
</organism>
<feature type="transmembrane region" description="Helical" evidence="6">
    <location>
        <begin position="153"/>
        <end position="177"/>
    </location>
</feature>
<dbReference type="GO" id="GO:0015833">
    <property type="term" value="P:peptide transport"/>
    <property type="evidence" value="ECO:0007669"/>
    <property type="project" value="InterPro"/>
</dbReference>
<evidence type="ECO:0000256" key="1">
    <source>
        <dbReference type="ARBA" id="ARBA00004141"/>
    </source>
</evidence>
<dbReference type="InterPro" id="IPR000109">
    <property type="entry name" value="POT_fam"/>
</dbReference>
<evidence type="ECO:0000256" key="3">
    <source>
        <dbReference type="ARBA" id="ARBA00022989"/>
    </source>
</evidence>
<evidence type="ECO:0000313" key="8">
    <source>
        <dbReference type="Proteomes" id="UP000248128"/>
    </source>
</evidence>
<evidence type="ECO:0000256" key="2">
    <source>
        <dbReference type="ARBA" id="ARBA00022692"/>
    </source>
</evidence>
<dbReference type="InterPro" id="IPR036259">
    <property type="entry name" value="MFS_trans_sf"/>
</dbReference>
<feature type="transmembrane region" description="Helical" evidence="6">
    <location>
        <begin position="262"/>
        <end position="280"/>
    </location>
</feature>
<evidence type="ECO:0000313" key="7">
    <source>
        <dbReference type="EMBL" id="PXY89725.1"/>
    </source>
</evidence>
<dbReference type="NCBIfam" id="TIGR00924">
    <property type="entry name" value="yjdL_sub1_fam"/>
    <property type="match status" value="1"/>
</dbReference>
<feature type="transmembrane region" description="Helical" evidence="6">
    <location>
        <begin position="434"/>
        <end position="460"/>
    </location>
</feature>
<reference evidence="7 8" key="1">
    <citation type="submission" date="2018-05" db="EMBL/GenBank/DDBJ databases">
        <title>Reference genomes for bee gut microbiota database.</title>
        <authorList>
            <person name="Ellegaard K.M."/>
        </authorList>
    </citation>
    <scope>NUCLEOTIDE SEQUENCE [LARGE SCALE GENOMIC DNA]</scope>
    <source>
        <strain evidence="7 8">ESL0199</strain>
    </source>
</reference>
<dbReference type="InterPro" id="IPR005279">
    <property type="entry name" value="Dipep/tripep_permease"/>
</dbReference>
<gene>
    <name evidence="7" type="ORF">DKK74_02525</name>
</gene>
<feature type="transmembrane region" description="Helical" evidence="6">
    <location>
        <begin position="401"/>
        <end position="422"/>
    </location>
</feature>
<proteinExistence type="predicted"/>
<dbReference type="SUPFAM" id="SSF103473">
    <property type="entry name" value="MFS general substrate transporter"/>
    <property type="match status" value="1"/>
</dbReference>
<comment type="caution">
    <text evidence="7">The sequence shown here is derived from an EMBL/GenBank/DDBJ whole genome shotgun (WGS) entry which is preliminary data.</text>
</comment>
<keyword evidence="3 6" id="KW-1133">Transmembrane helix</keyword>
<evidence type="ECO:0000256" key="6">
    <source>
        <dbReference type="SAM" id="Phobius"/>
    </source>
</evidence>
<feature type="transmembrane region" description="Helical" evidence="6">
    <location>
        <begin position="189"/>
        <end position="211"/>
    </location>
</feature>
<protein>
    <submittedName>
        <fullName evidence="7">Amino acid/peptide transporter (Peptide:H+ symporter)</fullName>
    </submittedName>
</protein>
<feature type="transmembrane region" description="Helical" evidence="6">
    <location>
        <begin position="95"/>
        <end position="115"/>
    </location>
</feature>
<keyword evidence="4 6" id="KW-0472">Membrane</keyword>
<feature type="transmembrane region" description="Helical" evidence="6">
    <location>
        <begin position="127"/>
        <end position="147"/>
    </location>
</feature>
<dbReference type="Proteomes" id="UP000248128">
    <property type="component" value="Unassembled WGS sequence"/>
</dbReference>
<feature type="transmembrane region" description="Helical" evidence="6">
    <location>
        <begin position="472"/>
        <end position="490"/>
    </location>
</feature>
<sequence>MATSSEHVDEQSDTDQQDSNLVVDESGLKVDHRQEEELEHLRSDRSFFGYPKGIGILATGNLFNSICWASYGAVMIYYLYKPWTKGLGFTQGEAAQLIAIVAAINSMFEILGSWLADRVFGARKALVIGNITKGLSCGLLAIPAFSIGQGRAFAIVGMVLMNIPIVGASNASLTGMLFHRDDSRRDGAFAIHAIANNIAGFITPVISAQLGLVNYHYGFAIGAVAALLYAAIIGLPGKRFFGSLGSKPSRPLSVQEKKRYSLIALVALVVIAAFIAVLLLSKKVSVNSLANTVSSCTFVVAILFFAIIWRSKRISSTERHRLRAVTPLFIMQIVIGVDYAIQGTTLLMFLDQRINRKFGGIEIAPGSFTTIVGIISLLSGLFFSWFWVTDLGKRWKSSSRLCFGFFFTGIANFLLIVPTVVLNPHAGKYSVVWLLVYYLVSNFGGFPYGVAANSTVAAIAPKSYETQMQTSLTLSAAIGTAIMLVVYGRLKSLDQQLPLFLIIGTLEIVVAVVVMMFSKRFESMILDD</sequence>